<comment type="similarity">
    <text evidence="1">Belongs to the SMC family. SbcC subfamily.</text>
</comment>
<comment type="subunit">
    <text evidence="2">Heterodimer of SbcC and SbcD.</text>
</comment>
<dbReference type="InterPro" id="IPR027417">
    <property type="entry name" value="P-loop_NTPase"/>
</dbReference>
<evidence type="ECO:0000313" key="6">
    <source>
        <dbReference type="Proteomes" id="UP000095746"/>
    </source>
</evidence>
<dbReference type="AlphaFoldDB" id="A0A174AG80"/>
<reference evidence="5 6" key="1">
    <citation type="submission" date="2015-09" db="EMBL/GenBank/DDBJ databases">
        <authorList>
            <consortium name="Pathogen Informatics"/>
        </authorList>
    </citation>
    <scope>NUCLEOTIDE SEQUENCE [LARGE SCALE GENOMIC DNA]</scope>
    <source>
        <strain evidence="5 6">2789STDY5608854</strain>
    </source>
</reference>
<dbReference type="Proteomes" id="UP000095746">
    <property type="component" value="Unassembled WGS sequence"/>
</dbReference>
<dbReference type="SUPFAM" id="SSF75712">
    <property type="entry name" value="Rad50 coiled-coil Zn hook"/>
    <property type="match status" value="1"/>
</dbReference>
<dbReference type="EMBL" id="CYZT01000022">
    <property type="protein sequence ID" value="CUN86515.1"/>
    <property type="molecule type" value="Genomic_DNA"/>
</dbReference>
<dbReference type="GO" id="GO:0016887">
    <property type="term" value="F:ATP hydrolysis activity"/>
    <property type="evidence" value="ECO:0007669"/>
    <property type="project" value="InterPro"/>
</dbReference>
<dbReference type="SUPFAM" id="SSF52540">
    <property type="entry name" value="P-loop containing nucleoside triphosphate hydrolases"/>
    <property type="match status" value="2"/>
</dbReference>
<dbReference type="Gene3D" id="3.40.50.300">
    <property type="entry name" value="P-loop containing nucleotide triphosphate hydrolases"/>
    <property type="match status" value="1"/>
</dbReference>
<organism evidence="5 6">
    <name type="scientific">Flavonifractor plautii</name>
    <name type="common">Fusobacterium plautii</name>
    <dbReference type="NCBI Taxonomy" id="292800"/>
    <lineage>
        <taxon>Bacteria</taxon>
        <taxon>Bacillati</taxon>
        <taxon>Bacillota</taxon>
        <taxon>Clostridia</taxon>
        <taxon>Eubacteriales</taxon>
        <taxon>Oscillospiraceae</taxon>
        <taxon>Flavonifractor</taxon>
    </lineage>
</organism>
<protein>
    <recommendedName>
        <fullName evidence="3">Nuclease SbcCD subunit C</fullName>
    </recommendedName>
</protein>
<sequence>MIQPIKQFRVTRLTISGFKGYADQKTFQFGGMNVISGHMGVGKSSIADAIAFAITGVGFYAGAKIDYLYHQDTRDLLVELEFEDESGKLRTLARHRKDDKMDITLDGVRIGQGDLTTMFGERDLFLSMFNPQYFINVLGSKGRNLLERYLPEVPKAEVLAQLSDQTRALLEKQEFLSAEAYSKQLREQVTDIEKDMVYIQGQIDLHASQQKEQAQELMEAQVRHTQLQERIGELERKRTTGFDGNSMIDRLADLYARYEELQRENPVIADTANLDLQIHAAAEKLARRKADAYQSKYAAALAQAQERIHRLSMEFKRTKHIHDGLTAGGQCPMCRQTITEQTLPQVKGEFAASLRRIQAEGCQLTAQCKEVQELDAKARTVFEQFREDDIAAGEAELEELSGQRKQALEQAEERRNFHQQELERLHSEIQSTELDRECGMLSQEEIEELNRARTEFAGLNAKIEVLSKLVQASPEAAGKQEQDIKQMQASIQQKKELLSALAFYISKRVEINFSKLRMNRVSITLYDVVKSTGEVKDVFRFTYEGRDYICLSHSERIRAGLEVAELIKRLLGVEYPTFIDDVESVPVIDNVRPTGQVFIAKVIKGTALQVQVADNTGVPKAA</sequence>
<name>A0A174AG80_FLAPL</name>
<keyword evidence="4" id="KW-0175">Coiled coil</keyword>
<dbReference type="GO" id="GO:0006302">
    <property type="term" value="P:double-strand break repair"/>
    <property type="evidence" value="ECO:0007669"/>
    <property type="project" value="InterPro"/>
</dbReference>
<evidence type="ECO:0000256" key="4">
    <source>
        <dbReference type="SAM" id="Coils"/>
    </source>
</evidence>
<feature type="coiled-coil region" evidence="4">
    <location>
        <begin position="210"/>
        <end position="264"/>
    </location>
</feature>
<dbReference type="RefSeq" id="WP_021632136.1">
    <property type="nucleotide sequence ID" value="NZ_JADNCN010000033.1"/>
</dbReference>
<evidence type="ECO:0000256" key="2">
    <source>
        <dbReference type="ARBA" id="ARBA00011322"/>
    </source>
</evidence>
<gene>
    <name evidence="5" type="ORF">ERS852411_00608</name>
</gene>
<evidence type="ECO:0000256" key="3">
    <source>
        <dbReference type="ARBA" id="ARBA00013368"/>
    </source>
</evidence>
<dbReference type="PANTHER" id="PTHR32114">
    <property type="entry name" value="ABC TRANSPORTER ABCH.3"/>
    <property type="match status" value="1"/>
</dbReference>
<dbReference type="PANTHER" id="PTHR32114:SF2">
    <property type="entry name" value="ABC TRANSPORTER ABCH.3"/>
    <property type="match status" value="1"/>
</dbReference>
<accession>A0A174AG80</accession>
<feature type="coiled-coil region" evidence="4">
    <location>
        <begin position="390"/>
        <end position="497"/>
    </location>
</feature>
<evidence type="ECO:0000313" key="5">
    <source>
        <dbReference type="EMBL" id="CUN86515.1"/>
    </source>
</evidence>
<evidence type="ECO:0000256" key="1">
    <source>
        <dbReference type="ARBA" id="ARBA00006930"/>
    </source>
</evidence>
<proteinExistence type="inferred from homology"/>